<proteinExistence type="predicted"/>
<reference evidence="1 2" key="1">
    <citation type="submission" date="2018-08" db="EMBL/GenBank/DDBJ databases">
        <title>Henriciella mobilis sp. nov., isolated from seawater.</title>
        <authorList>
            <person name="Cheng H."/>
            <person name="Wu Y.-H."/>
            <person name="Xu X.-W."/>
            <person name="Guo L.-L."/>
        </authorList>
    </citation>
    <scope>NUCLEOTIDE SEQUENCE [LARGE SCALE GENOMIC DNA]</scope>
    <source>
        <strain evidence="1 2">CCUG66934</strain>
    </source>
</reference>
<dbReference type="Proteomes" id="UP000265431">
    <property type="component" value="Unassembled WGS sequence"/>
</dbReference>
<dbReference type="AlphaFoldDB" id="A0A399QTZ8"/>
<sequence length="146" mass="16280">MSKLTEFEKAAVPGVMRRRDIQVIFVDAVYEDGLIMSALSAYGIPYLEVHDEAGEFAIAPTLDSILNDKQTVWETSRRQILIKGNVSSLGVSHLCLRTLSLGFEAFFCPTEFDESQLNSLILQRLLRAGVMPVPLEHLLSELIAEL</sequence>
<evidence type="ECO:0000313" key="1">
    <source>
        <dbReference type="EMBL" id="RIJ21665.1"/>
    </source>
</evidence>
<dbReference type="OrthoDB" id="9824147at2"/>
<gene>
    <name evidence="1" type="ORF">D1224_12995</name>
</gene>
<dbReference type="EMBL" id="QWGB01000008">
    <property type="protein sequence ID" value="RIJ21665.1"/>
    <property type="molecule type" value="Genomic_DNA"/>
</dbReference>
<comment type="caution">
    <text evidence="1">The sequence shown here is derived from an EMBL/GenBank/DDBJ whole genome shotgun (WGS) entry which is preliminary data.</text>
</comment>
<protein>
    <submittedName>
        <fullName evidence="1">Uncharacterized protein</fullName>
    </submittedName>
</protein>
<accession>A0A399QTZ8</accession>
<keyword evidence="2" id="KW-1185">Reference proteome</keyword>
<organism evidence="1 2">
    <name type="scientific">Henriciella barbarensis</name>
    <dbReference type="NCBI Taxonomy" id="86342"/>
    <lineage>
        <taxon>Bacteria</taxon>
        <taxon>Pseudomonadati</taxon>
        <taxon>Pseudomonadota</taxon>
        <taxon>Alphaproteobacteria</taxon>
        <taxon>Hyphomonadales</taxon>
        <taxon>Hyphomonadaceae</taxon>
        <taxon>Henriciella</taxon>
    </lineage>
</organism>
<dbReference type="RefSeq" id="WP_018147834.1">
    <property type="nucleotide sequence ID" value="NZ_QWGB01000008.1"/>
</dbReference>
<name>A0A399QTZ8_9PROT</name>
<evidence type="ECO:0000313" key="2">
    <source>
        <dbReference type="Proteomes" id="UP000265431"/>
    </source>
</evidence>